<comment type="caution">
    <text evidence="2">The sequence shown here is derived from an EMBL/GenBank/DDBJ whole genome shotgun (WGS) entry which is preliminary data.</text>
</comment>
<reference evidence="2 3" key="1">
    <citation type="journal article" date="2020" name="Nature">
        <title>Six reference-quality genomes reveal evolution of bat adaptations.</title>
        <authorList>
            <person name="Jebb D."/>
            <person name="Huang Z."/>
            <person name="Pippel M."/>
            <person name="Hughes G.M."/>
            <person name="Lavrichenko K."/>
            <person name="Devanna P."/>
            <person name="Winkler S."/>
            <person name="Jermiin L.S."/>
            <person name="Skirmuntt E.C."/>
            <person name="Katzourakis A."/>
            <person name="Burkitt-Gray L."/>
            <person name="Ray D.A."/>
            <person name="Sullivan K.A.M."/>
            <person name="Roscito J.G."/>
            <person name="Kirilenko B.M."/>
            <person name="Davalos L.M."/>
            <person name="Corthals A.P."/>
            <person name="Power M.L."/>
            <person name="Jones G."/>
            <person name="Ransome R.D."/>
            <person name="Dechmann D.K.N."/>
            <person name="Locatelli A.G."/>
            <person name="Puechmaille S.J."/>
            <person name="Fedrigo O."/>
            <person name="Jarvis E.D."/>
            <person name="Hiller M."/>
            <person name="Vernes S.C."/>
            <person name="Myers E.W."/>
            <person name="Teeling E.C."/>
        </authorList>
    </citation>
    <scope>NUCLEOTIDE SEQUENCE [LARGE SCALE GENOMIC DNA]</scope>
    <source>
        <strain evidence="2">MRouAeg1</strain>
        <tissue evidence="2">Muscle</tissue>
    </source>
</reference>
<sequence length="156" mass="16353">MEVAFGTRSWTYGSKVGYPTAAPTFTSQPAEMMPRAPRYAEPGGPGHLLLHSHLPGVGVCSVHGELAPFHTWRAGAGLSVPRGCCHPFLPTLAGPGQRGPPAPGQHPPRSGPGAALPSGYCSLHLPSPGRGLREVRLGLGPCRPEQDRSRGSWALK</sequence>
<evidence type="ECO:0000313" key="3">
    <source>
        <dbReference type="Proteomes" id="UP000593571"/>
    </source>
</evidence>
<organism evidence="2 3">
    <name type="scientific">Rousettus aegyptiacus</name>
    <name type="common">Egyptian fruit bat</name>
    <name type="synonym">Pteropus aegyptiacus</name>
    <dbReference type="NCBI Taxonomy" id="9407"/>
    <lineage>
        <taxon>Eukaryota</taxon>
        <taxon>Metazoa</taxon>
        <taxon>Chordata</taxon>
        <taxon>Craniata</taxon>
        <taxon>Vertebrata</taxon>
        <taxon>Euteleostomi</taxon>
        <taxon>Mammalia</taxon>
        <taxon>Eutheria</taxon>
        <taxon>Laurasiatheria</taxon>
        <taxon>Chiroptera</taxon>
        <taxon>Yinpterochiroptera</taxon>
        <taxon>Pteropodoidea</taxon>
        <taxon>Pteropodidae</taxon>
        <taxon>Rousettinae</taxon>
        <taxon>Rousettus</taxon>
    </lineage>
</organism>
<accession>A0A7J8H215</accession>
<protein>
    <submittedName>
        <fullName evidence="2">Uncharacterized protein</fullName>
    </submittedName>
</protein>
<dbReference type="Proteomes" id="UP000593571">
    <property type="component" value="Unassembled WGS sequence"/>
</dbReference>
<keyword evidence="3" id="KW-1185">Reference proteome</keyword>
<evidence type="ECO:0000313" key="2">
    <source>
        <dbReference type="EMBL" id="KAF6466140.1"/>
    </source>
</evidence>
<dbReference type="AlphaFoldDB" id="A0A7J8H215"/>
<evidence type="ECO:0000256" key="1">
    <source>
        <dbReference type="SAM" id="MobiDB-lite"/>
    </source>
</evidence>
<gene>
    <name evidence="2" type="ORF">HJG63_011428</name>
</gene>
<feature type="compositionally biased region" description="Pro residues" evidence="1">
    <location>
        <begin position="98"/>
        <end position="110"/>
    </location>
</feature>
<name>A0A7J8H215_ROUAE</name>
<proteinExistence type="predicted"/>
<feature type="region of interest" description="Disordered" evidence="1">
    <location>
        <begin position="91"/>
        <end position="120"/>
    </location>
</feature>
<feature type="region of interest" description="Disordered" evidence="1">
    <location>
        <begin position="132"/>
        <end position="156"/>
    </location>
</feature>
<dbReference type="EMBL" id="JACASE010000005">
    <property type="protein sequence ID" value="KAF6466140.1"/>
    <property type="molecule type" value="Genomic_DNA"/>
</dbReference>